<reference evidence="3 4" key="1">
    <citation type="submission" date="2018-08" db="EMBL/GenBank/DDBJ databases">
        <title>Draft genome sequence of Rhodobacter sphaeroides FY.</title>
        <authorList>
            <person name="Rayyan A."/>
            <person name="Meyer T.E."/>
            <person name="Kyndt J.A."/>
        </authorList>
    </citation>
    <scope>NUCLEOTIDE SEQUENCE [LARGE SCALE GENOMIC DNA]</scope>
    <source>
        <strain evidence="3 4">FY</strain>
    </source>
</reference>
<dbReference type="GO" id="GO:0008239">
    <property type="term" value="F:dipeptidyl-peptidase activity"/>
    <property type="evidence" value="ECO:0007669"/>
    <property type="project" value="InterPro"/>
</dbReference>
<dbReference type="Proteomes" id="UP000266305">
    <property type="component" value="Unassembled WGS sequence"/>
</dbReference>
<dbReference type="Pfam" id="PF02129">
    <property type="entry name" value="Peptidase_S15"/>
    <property type="match status" value="1"/>
</dbReference>
<dbReference type="SUPFAM" id="SSF53474">
    <property type="entry name" value="alpha/beta-Hydrolases"/>
    <property type="match status" value="1"/>
</dbReference>
<evidence type="ECO:0000259" key="2">
    <source>
        <dbReference type="SMART" id="SM00939"/>
    </source>
</evidence>
<dbReference type="InterPro" id="IPR013736">
    <property type="entry name" value="Xaa-Pro_dipept_C"/>
</dbReference>
<dbReference type="NCBIfam" id="TIGR00976">
    <property type="entry name" value="CocE_NonD"/>
    <property type="match status" value="1"/>
</dbReference>
<protein>
    <submittedName>
        <fullName evidence="3">CocE/NonD family hydrolase</fullName>
    </submittedName>
</protein>
<proteinExistence type="predicted"/>
<dbReference type="PANTHER" id="PTHR43056">
    <property type="entry name" value="PEPTIDASE S9 PROLYL OLIGOPEPTIDASE"/>
    <property type="match status" value="1"/>
</dbReference>
<accession>A0AAX1UL20</accession>
<dbReference type="SMART" id="SM00939">
    <property type="entry name" value="PepX_C"/>
    <property type="match status" value="1"/>
</dbReference>
<dbReference type="InterPro" id="IPR005674">
    <property type="entry name" value="CocE/Ser_esterase"/>
</dbReference>
<dbReference type="EMBL" id="QWGP01000012">
    <property type="protein sequence ID" value="RHZ94524.1"/>
    <property type="molecule type" value="Genomic_DNA"/>
</dbReference>
<feature type="domain" description="Xaa-Pro dipeptidyl-peptidase C-terminal" evidence="2">
    <location>
        <begin position="294"/>
        <end position="544"/>
    </location>
</feature>
<evidence type="ECO:0000313" key="4">
    <source>
        <dbReference type="Proteomes" id="UP000266305"/>
    </source>
</evidence>
<sequence length="667" mass="73868">MQNYSVSVTSDRPAPFQQITIPLADGTVLHARLWLPQTPLADRVPLVLEWIPYRQSDGTALADSMMHGYFAEQGIAAARVDIRGSGNSDGLLHDEYLKQEQDDACEVIAWFARQDWCNGNVGLIGISWGGFAGLQIAARRPPALKCIITACSTDNRYTDDVHYMGGALLSDGMQWGSGLFAQLGRPADPEHVGDRWREMWMNRLEGIAEPPLATWMQHTTYDDFWKHGSVCEDYDAIQCAVWAVGGWVDGYTDPILRLMEKLSVPKKALIGPWTHMYPTWGQPGPQIGFLQEAMRWWRHWLMDEDTGIMDEPQLTLWLGKDPKPDTRAPDIGGRWIGLPAWPPAAPAQVLFADDRRLAPAPGPVEPEIVVDSPLSLGTQGGEWCPLDGGGNGPEFAGDARMDDGMSLCFDTIPLAEAFHLVGMPVLRLRLAFEGDHALIVLRLNEVWPDGLSGRVTYGIRRLARPEGVAPGEMHEVELPLKGVAHEFSPGRRIRLAISTSYWPLVWPEPRLNAITLDPASLRFDLPGMPPEASHDQPAFGPAIHACPVPSQVLVPGEISRKVHQDLAGGRVELVSTSHRATWELGGLVMGGHGGHSYSVMPDDGASARARFFSVQTYEREALGWKIRLESSSEVGWQDGRMVLASHYEAFDGDEKVFARNWLHRIDY</sequence>
<dbReference type="Gene3D" id="2.60.120.260">
    <property type="entry name" value="Galactose-binding domain-like"/>
    <property type="match status" value="1"/>
</dbReference>
<keyword evidence="1 3" id="KW-0378">Hydrolase</keyword>
<comment type="caution">
    <text evidence="3">The sequence shown here is derived from an EMBL/GenBank/DDBJ whole genome shotgun (WGS) entry which is preliminary data.</text>
</comment>
<dbReference type="InterPro" id="IPR008979">
    <property type="entry name" value="Galactose-bd-like_sf"/>
</dbReference>
<dbReference type="PANTHER" id="PTHR43056:SF10">
    <property type="entry name" value="COCE_NOND FAMILY, PUTATIVE (AFU_ORTHOLOGUE AFUA_7G00600)-RELATED"/>
    <property type="match status" value="1"/>
</dbReference>
<name>A0AAX1UL20_CERSP</name>
<dbReference type="InterPro" id="IPR050585">
    <property type="entry name" value="Xaa-Pro_dipeptidyl-ppase/CocE"/>
</dbReference>
<dbReference type="InterPro" id="IPR029058">
    <property type="entry name" value="AB_hydrolase_fold"/>
</dbReference>
<organism evidence="3 4">
    <name type="scientific">Cereibacter sphaeroides</name>
    <name type="common">Rhodobacter sphaeroides</name>
    <dbReference type="NCBI Taxonomy" id="1063"/>
    <lineage>
        <taxon>Bacteria</taxon>
        <taxon>Pseudomonadati</taxon>
        <taxon>Pseudomonadota</taxon>
        <taxon>Alphaproteobacteria</taxon>
        <taxon>Rhodobacterales</taxon>
        <taxon>Paracoccaceae</taxon>
        <taxon>Cereibacter</taxon>
    </lineage>
</organism>
<evidence type="ECO:0000313" key="3">
    <source>
        <dbReference type="EMBL" id="RHZ94524.1"/>
    </source>
</evidence>
<dbReference type="RefSeq" id="WP_119000331.1">
    <property type="nucleotide sequence ID" value="NZ_QWGP01000012.1"/>
</dbReference>
<evidence type="ECO:0000256" key="1">
    <source>
        <dbReference type="ARBA" id="ARBA00022801"/>
    </source>
</evidence>
<dbReference type="InterPro" id="IPR000383">
    <property type="entry name" value="Xaa-Pro-like_dom"/>
</dbReference>
<dbReference type="AlphaFoldDB" id="A0AAX1UL20"/>
<gene>
    <name evidence="3" type="ORF">D1114_12320</name>
</gene>
<dbReference type="SUPFAM" id="SSF49785">
    <property type="entry name" value="Galactose-binding domain-like"/>
    <property type="match status" value="1"/>
</dbReference>
<dbReference type="Pfam" id="PF08530">
    <property type="entry name" value="PepX_C"/>
    <property type="match status" value="1"/>
</dbReference>
<dbReference type="Gene3D" id="3.40.50.1820">
    <property type="entry name" value="alpha/beta hydrolase"/>
    <property type="match status" value="2"/>
</dbReference>